<organism evidence="10 11">
    <name type="scientific">Parasitella parasitica</name>
    <dbReference type="NCBI Taxonomy" id="35722"/>
    <lineage>
        <taxon>Eukaryota</taxon>
        <taxon>Fungi</taxon>
        <taxon>Fungi incertae sedis</taxon>
        <taxon>Mucoromycota</taxon>
        <taxon>Mucoromycotina</taxon>
        <taxon>Mucoromycetes</taxon>
        <taxon>Mucorales</taxon>
        <taxon>Mucorineae</taxon>
        <taxon>Mucoraceae</taxon>
        <taxon>Parasitella</taxon>
    </lineage>
</organism>
<accession>A0A0B7NAI4</accession>
<dbReference type="GO" id="GO:0005682">
    <property type="term" value="C:U5 snRNP"/>
    <property type="evidence" value="ECO:0007669"/>
    <property type="project" value="TreeGrafter"/>
</dbReference>
<keyword evidence="11" id="KW-1185">Reference proteome</keyword>
<evidence type="ECO:0000313" key="11">
    <source>
        <dbReference type="Proteomes" id="UP000054107"/>
    </source>
</evidence>
<reference evidence="10 11" key="1">
    <citation type="submission" date="2014-09" db="EMBL/GenBank/DDBJ databases">
        <authorList>
            <person name="Ellenberger Sabrina"/>
        </authorList>
    </citation>
    <scope>NUCLEOTIDE SEQUENCE [LARGE SCALE GENOMIC DNA]</scope>
    <source>
        <strain evidence="10 11">CBS 412.66</strain>
    </source>
</reference>
<dbReference type="GO" id="GO:0046540">
    <property type="term" value="C:U4/U6 x U5 tri-snRNP complex"/>
    <property type="evidence" value="ECO:0007669"/>
    <property type="project" value="TreeGrafter"/>
</dbReference>
<dbReference type="InterPro" id="IPR039979">
    <property type="entry name" value="PRPF18"/>
</dbReference>
<name>A0A0B7NAI4_9FUNG</name>
<dbReference type="InterPro" id="IPR014906">
    <property type="entry name" value="PRP4-like"/>
</dbReference>
<dbReference type="OrthoDB" id="10261918at2759"/>
<dbReference type="GO" id="GO:0000350">
    <property type="term" value="P:generation of catalytic spliceosome for second transesterification step"/>
    <property type="evidence" value="ECO:0007669"/>
    <property type="project" value="TreeGrafter"/>
</dbReference>
<dbReference type="Proteomes" id="UP000054107">
    <property type="component" value="Unassembled WGS sequence"/>
</dbReference>
<dbReference type="GO" id="GO:0071021">
    <property type="term" value="C:U2-type post-spliceosomal complex"/>
    <property type="evidence" value="ECO:0007669"/>
    <property type="project" value="TreeGrafter"/>
</dbReference>
<protein>
    <recommendedName>
        <fullName evidence="3">Pre-mRNA-splicing factor 18</fullName>
    </recommendedName>
</protein>
<dbReference type="Gene3D" id="1.20.940.10">
    <property type="entry name" value="Functional domain of the splicing factor Prp18"/>
    <property type="match status" value="1"/>
</dbReference>
<gene>
    <name evidence="10" type="primary">PARPA_08624.1 scaffold 33405</name>
</gene>
<evidence type="ECO:0000256" key="1">
    <source>
        <dbReference type="ARBA" id="ARBA00004123"/>
    </source>
</evidence>
<evidence type="ECO:0000256" key="4">
    <source>
        <dbReference type="ARBA" id="ARBA00022664"/>
    </source>
</evidence>
<dbReference type="STRING" id="35722.A0A0B7NAI4"/>
<evidence type="ECO:0000256" key="5">
    <source>
        <dbReference type="ARBA" id="ARBA00022728"/>
    </source>
</evidence>
<dbReference type="PANTHER" id="PTHR13007">
    <property type="entry name" value="PRE-MRNA SPLICING FACTOR-RELATED"/>
    <property type="match status" value="1"/>
</dbReference>
<evidence type="ECO:0000259" key="9">
    <source>
        <dbReference type="SMART" id="SM00500"/>
    </source>
</evidence>
<proteinExistence type="inferred from homology"/>
<evidence type="ECO:0000256" key="2">
    <source>
        <dbReference type="ARBA" id="ARBA00008137"/>
    </source>
</evidence>
<dbReference type="SUPFAM" id="SSF158230">
    <property type="entry name" value="PRP4-like"/>
    <property type="match status" value="1"/>
</dbReference>
<feature type="compositionally biased region" description="Basic and acidic residues" evidence="8">
    <location>
        <begin position="81"/>
        <end position="90"/>
    </location>
</feature>
<dbReference type="SUPFAM" id="SSF47938">
    <property type="entry name" value="Functional domain of the splicing factor Prp18"/>
    <property type="match status" value="1"/>
</dbReference>
<keyword evidence="4" id="KW-0507">mRNA processing</keyword>
<comment type="subcellular location">
    <subcellularLocation>
        <location evidence="1">Nucleus</location>
    </subcellularLocation>
</comment>
<evidence type="ECO:0000256" key="6">
    <source>
        <dbReference type="ARBA" id="ARBA00023187"/>
    </source>
</evidence>
<dbReference type="InterPro" id="IPR004098">
    <property type="entry name" value="Prp18"/>
</dbReference>
<keyword evidence="7" id="KW-0539">Nucleus</keyword>
<dbReference type="Pfam" id="PF02840">
    <property type="entry name" value="Prp18"/>
    <property type="match status" value="1"/>
</dbReference>
<dbReference type="Gene3D" id="4.10.280.110">
    <property type="entry name" value="Pre-mRNA processing factor 4 domain"/>
    <property type="match status" value="1"/>
</dbReference>
<keyword evidence="6" id="KW-0508">mRNA splicing</keyword>
<feature type="compositionally biased region" description="Basic and acidic residues" evidence="8">
    <location>
        <begin position="51"/>
        <end position="73"/>
    </location>
</feature>
<sequence length="353" mass="41200">MSFLDSIIQEEVSKKRKALEAANKESGSDKKIKYVSRAELERIREEKYIQKEKEREEKERQRKARLAQEEATRRNLARQNVKADEGSNDKETEQVIEAFNISREECVRRLRAMGQPIRLFAETDKQCKVRLRALELMNEEAGEQGRNEFMKTLEEMETNMRLDDLKQKGGVIEEKKVKKLALDVEPIQLELISTDIDRLYSQIHAYFSHTLEEWEEYMADRPEEEKRTGPGKKAAVLQKQAAEYIKPLMRQLKKKTLEPDVLARVAEIAQRMQVRRYRDAQDAYLQLSIGNAPWPIGVTMVGIHERSAREKISSSQVAHVLNDETSRKWIQSVKRLMTFAQTKYPPYTLSQIS</sequence>
<dbReference type="AlphaFoldDB" id="A0A0B7NAI4"/>
<dbReference type="Pfam" id="PF08799">
    <property type="entry name" value="PRP4"/>
    <property type="match status" value="1"/>
</dbReference>
<feature type="domain" description="Pre-mRNA processing factor 4 (PRP4)-like" evidence="9">
    <location>
        <begin position="101"/>
        <end position="151"/>
    </location>
</feature>
<feature type="region of interest" description="Disordered" evidence="8">
    <location>
        <begin position="51"/>
        <end position="90"/>
    </location>
</feature>
<dbReference type="EMBL" id="LN731212">
    <property type="protein sequence ID" value="CEP14444.1"/>
    <property type="molecule type" value="Genomic_DNA"/>
</dbReference>
<evidence type="ECO:0000313" key="10">
    <source>
        <dbReference type="EMBL" id="CEP14444.1"/>
    </source>
</evidence>
<dbReference type="InterPro" id="IPR036285">
    <property type="entry name" value="PRP4-like_sf"/>
</dbReference>
<dbReference type="PANTHER" id="PTHR13007:SF19">
    <property type="entry name" value="PRE-MRNA-SPLICING FACTOR 18"/>
    <property type="match status" value="1"/>
</dbReference>
<comment type="similarity">
    <text evidence="2">Belongs to the PRP18 family.</text>
</comment>
<evidence type="ECO:0000256" key="8">
    <source>
        <dbReference type="SAM" id="MobiDB-lite"/>
    </source>
</evidence>
<evidence type="ECO:0000256" key="7">
    <source>
        <dbReference type="ARBA" id="ARBA00023242"/>
    </source>
</evidence>
<evidence type="ECO:0000256" key="3">
    <source>
        <dbReference type="ARBA" id="ARBA00018242"/>
    </source>
</evidence>
<keyword evidence="5" id="KW-0747">Spliceosome</keyword>
<dbReference type="SMART" id="SM00500">
    <property type="entry name" value="SFM"/>
    <property type="match status" value="1"/>
</dbReference>